<comment type="caution">
    <text evidence="4">The sequence shown here is derived from an EMBL/GenBank/DDBJ whole genome shotgun (WGS) entry which is preliminary data.</text>
</comment>
<dbReference type="Pfam" id="PF00795">
    <property type="entry name" value="CN_hydrolase"/>
    <property type="match status" value="1"/>
</dbReference>
<organism evidence="4">
    <name type="scientific">Candidatus Berkiella cookevillensis</name>
    <dbReference type="NCBI Taxonomy" id="437022"/>
    <lineage>
        <taxon>Bacteria</taxon>
        <taxon>Pseudomonadati</taxon>
        <taxon>Pseudomonadota</taxon>
        <taxon>Gammaproteobacteria</taxon>
        <taxon>Candidatus Berkiellales</taxon>
        <taxon>Candidatus Berkiellaceae</taxon>
        <taxon>Candidatus Berkiella</taxon>
    </lineage>
</organism>
<sequence>MQKNHSNDCIIALIQVASIASVEQQLERVEYYLAKAQQAKAQLVVLPEEFLTLHLSPVEKLSLQETFEKGPLQQKIKQLAQKYKLWIVAGTLPIKSENKERFYSSCLVFNPEGEIKARYDKIHLFDVEIEGGKETYLESAYVVPGNNIVTLKLPFAHIGLAICYDLRFPELFRAMVNHGTDIFILPSAFTIRTGEKHWETLIKARAIENLSFFLACNHVGLRKNGEGTYGHSMVIDPWGEKIDGLIQSEGMVVASLDLKSLRQLRQKFPALSHQQKFISI</sequence>
<gene>
    <name evidence="5" type="ORF">CC99x_008905</name>
    <name evidence="4" type="ORF">CC99x_01997</name>
</gene>
<evidence type="ECO:0000256" key="1">
    <source>
        <dbReference type="ARBA" id="ARBA00010613"/>
    </source>
</evidence>
<dbReference type="PROSITE" id="PS50263">
    <property type="entry name" value="CN_HYDROLASE"/>
    <property type="match status" value="1"/>
</dbReference>
<feature type="domain" description="CN hydrolase" evidence="3">
    <location>
        <begin position="9"/>
        <end position="258"/>
    </location>
</feature>
<dbReference type="EMBL" id="LKHV01000011">
    <property type="protein sequence ID" value="KRG17874.1"/>
    <property type="molecule type" value="Genomic_DNA"/>
</dbReference>
<reference evidence="5" key="2">
    <citation type="journal article" date="2016" name="Genome Announc.">
        <title>Draft Genome Sequences of Two Novel Amoeba-Resistant Intranuclear Bacteria, 'Candidatus Berkiella cookevillensis' and 'Candidatus Berkiella aquae'.</title>
        <authorList>
            <person name="Mehari Y.T."/>
            <person name="Arivett B.A."/>
            <person name="Farone A.L."/>
            <person name="Gunderson J.H."/>
            <person name="Farone M.B."/>
        </authorList>
    </citation>
    <scope>NUCLEOTIDE SEQUENCE</scope>
    <source>
        <strain evidence="5">CC99</strain>
    </source>
</reference>
<dbReference type="CDD" id="cd07572">
    <property type="entry name" value="nit"/>
    <property type="match status" value="1"/>
</dbReference>
<dbReference type="PANTHER" id="PTHR23088">
    <property type="entry name" value="NITRILASE-RELATED"/>
    <property type="match status" value="1"/>
</dbReference>
<dbReference type="Proteomes" id="UP000051494">
    <property type="component" value="Unassembled WGS sequence"/>
</dbReference>
<evidence type="ECO:0000313" key="6">
    <source>
        <dbReference type="Proteomes" id="UP000051494"/>
    </source>
</evidence>
<evidence type="ECO:0000256" key="2">
    <source>
        <dbReference type="ARBA" id="ARBA00022801"/>
    </source>
</evidence>
<dbReference type="AlphaFoldDB" id="A0A0Q9YJN4"/>
<dbReference type="PANTHER" id="PTHR23088:SF27">
    <property type="entry name" value="DEAMINATED GLUTATHIONE AMIDASE"/>
    <property type="match status" value="1"/>
</dbReference>
<dbReference type="GO" id="GO:0106008">
    <property type="term" value="F:2-oxoglutaramate amidase activity"/>
    <property type="evidence" value="ECO:0007669"/>
    <property type="project" value="UniProtKB-EC"/>
</dbReference>
<reference evidence="5" key="3">
    <citation type="submission" date="2021-06" db="EMBL/GenBank/DDBJ databases">
        <title>Genomic Description and Analysis of Intracellular Bacteria, Candidatus Berkiella cookevillensis and Candidatus Berkiella aquae.</title>
        <authorList>
            <person name="Kidane D.T."/>
            <person name="Mehari Y.T."/>
            <person name="Rice F.C."/>
            <person name="Arivett B.A."/>
            <person name="Farone A.L."/>
            <person name="Berk S.G."/>
            <person name="Farone M.B."/>
        </authorList>
    </citation>
    <scope>NUCLEOTIDE SEQUENCE</scope>
    <source>
        <strain evidence="5">CC99</strain>
    </source>
</reference>
<evidence type="ECO:0000313" key="5">
    <source>
        <dbReference type="EMBL" id="MCS5709020.1"/>
    </source>
</evidence>
<evidence type="ECO:0000313" key="4">
    <source>
        <dbReference type="EMBL" id="KRG17874.1"/>
    </source>
</evidence>
<proteinExistence type="inferred from homology"/>
<keyword evidence="2 4" id="KW-0378">Hydrolase</keyword>
<dbReference type="RefSeq" id="WP_057625103.1">
    <property type="nucleotide sequence ID" value="NZ_LKHV02000001.1"/>
</dbReference>
<dbReference type="STRING" id="437022.CC99x_01997"/>
<accession>A0A0Q9YJN4</accession>
<dbReference type="PROSITE" id="PS01227">
    <property type="entry name" value="UPF0012"/>
    <property type="match status" value="1"/>
</dbReference>
<dbReference type="EMBL" id="LKHV02000001">
    <property type="protein sequence ID" value="MCS5709020.1"/>
    <property type="molecule type" value="Genomic_DNA"/>
</dbReference>
<dbReference type="OrthoDB" id="9811121at2"/>
<protein>
    <submittedName>
        <fullName evidence="4">2-oxoglutaramate amidase</fullName>
        <ecNumber evidence="4">3.5.1.111</ecNumber>
    </submittedName>
    <submittedName>
        <fullName evidence="5">Carbon-nitrogen hydrolase family protein</fullName>
    </submittedName>
</protein>
<dbReference type="SUPFAM" id="SSF56317">
    <property type="entry name" value="Carbon-nitrogen hydrolase"/>
    <property type="match status" value="1"/>
</dbReference>
<comment type="similarity">
    <text evidence="1">Belongs to the carbon-nitrogen hydrolase superfamily. NIT1/NIT2 family.</text>
</comment>
<dbReference type="EC" id="3.5.1.111" evidence="4"/>
<evidence type="ECO:0000259" key="3">
    <source>
        <dbReference type="PROSITE" id="PS50263"/>
    </source>
</evidence>
<dbReference type="Gene3D" id="3.60.110.10">
    <property type="entry name" value="Carbon-nitrogen hydrolase"/>
    <property type="match status" value="1"/>
</dbReference>
<dbReference type="InterPro" id="IPR003010">
    <property type="entry name" value="C-N_Hydrolase"/>
</dbReference>
<keyword evidence="6" id="KW-1185">Reference proteome</keyword>
<dbReference type="InterPro" id="IPR001110">
    <property type="entry name" value="UPF0012_CS"/>
</dbReference>
<dbReference type="InterPro" id="IPR045254">
    <property type="entry name" value="Nit1/2_C-N_Hydrolase"/>
</dbReference>
<name>A0A0Q9YJN4_9GAMM</name>
<reference evidence="4" key="1">
    <citation type="submission" date="2015-09" db="EMBL/GenBank/DDBJ databases">
        <title>Draft Genome Sequences of Two Novel Amoeba-resistant Intranuclear Bacteria, Candidatus Berkiella cookevillensis and Candidatus Berkiella aquae.</title>
        <authorList>
            <person name="Mehari Y.T."/>
            <person name="Arivett B.A."/>
            <person name="Farone A.L."/>
            <person name="Gunderson J.H."/>
            <person name="Farone M.B."/>
        </authorList>
    </citation>
    <scope>NUCLEOTIDE SEQUENCE [LARGE SCALE GENOMIC DNA]</scope>
    <source>
        <strain evidence="4">CC99</strain>
    </source>
</reference>
<dbReference type="InterPro" id="IPR036526">
    <property type="entry name" value="C-N_Hydrolase_sf"/>
</dbReference>